<dbReference type="InterPro" id="IPR049551">
    <property type="entry name" value="PKS_DH_C"/>
</dbReference>
<dbReference type="Gene3D" id="1.10.1200.10">
    <property type="entry name" value="ACP-like"/>
    <property type="match status" value="1"/>
</dbReference>
<proteinExistence type="inferred from homology"/>
<dbReference type="Pfam" id="PF22621">
    <property type="entry name" value="CurL-like_PKS_C"/>
    <property type="match status" value="1"/>
</dbReference>
<dbReference type="InterPro" id="IPR014030">
    <property type="entry name" value="Ketoacyl_synth_N"/>
</dbReference>
<evidence type="ECO:0000256" key="2">
    <source>
        <dbReference type="ARBA" id="ARBA00022450"/>
    </source>
</evidence>
<dbReference type="InterPro" id="IPR049490">
    <property type="entry name" value="C883_1060-like_KR_N"/>
</dbReference>
<dbReference type="Pfam" id="PF21394">
    <property type="entry name" value="Beta-ketacyl_N"/>
    <property type="match status" value="1"/>
</dbReference>
<organism evidence="10">
    <name type="scientific">Candidatus Kentrum sp. MB</name>
    <dbReference type="NCBI Taxonomy" id="2138164"/>
    <lineage>
        <taxon>Bacteria</taxon>
        <taxon>Pseudomonadati</taxon>
        <taxon>Pseudomonadota</taxon>
        <taxon>Gammaproteobacteria</taxon>
        <taxon>Candidatus Kentrum</taxon>
    </lineage>
</organism>
<feature type="active site" description="Proton donor; for dehydratase activity" evidence="6">
    <location>
        <position position="1130"/>
    </location>
</feature>
<dbReference type="InterPro" id="IPR020841">
    <property type="entry name" value="PKS_Beta-ketoAc_synthase_dom"/>
</dbReference>
<dbReference type="InterPro" id="IPR009081">
    <property type="entry name" value="PP-bd_ACP"/>
</dbReference>
<evidence type="ECO:0000256" key="5">
    <source>
        <dbReference type="ARBA" id="ARBA00054155"/>
    </source>
</evidence>
<dbReference type="FunFam" id="3.40.366.10:FF:000002">
    <property type="entry name" value="Probable polyketide synthase 2"/>
    <property type="match status" value="1"/>
</dbReference>
<keyword evidence="4 10" id="KW-0808">Transferase</keyword>
<dbReference type="PROSITE" id="PS50075">
    <property type="entry name" value="CARRIER"/>
    <property type="match status" value="1"/>
</dbReference>
<dbReference type="SUPFAM" id="SSF47336">
    <property type="entry name" value="ACP-like"/>
    <property type="match status" value="1"/>
</dbReference>
<evidence type="ECO:0000259" key="7">
    <source>
        <dbReference type="PROSITE" id="PS50075"/>
    </source>
</evidence>
<dbReference type="InterPro" id="IPR016039">
    <property type="entry name" value="Thiolase-like"/>
</dbReference>
<evidence type="ECO:0000256" key="1">
    <source>
        <dbReference type="ARBA" id="ARBA00006484"/>
    </source>
</evidence>
<dbReference type="FunFam" id="3.40.47.10:FF:000019">
    <property type="entry name" value="Polyketide synthase type I"/>
    <property type="match status" value="1"/>
</dbReference>
<dbReference type="Pfam" id="PF00550">
    <property type="entry name" value="PP-binding"/>
    <property type="match status" value="1"/>
</dbReference>
<gene>
    <name evidence="10" type="ORF">BECKMB1821G_GA0114241_100849</name>
</gene>
<dbReference type="PANTHER" id="PTHR43775">
    <property type="entry name" value="FATTY ACID SYNTHASE"/>
    <property type="match status" value="1"/>
</dbReference>
<dbReference type="Pfam" id="PF08659">
    <property type="entry name" value="KR"/>
    <property type="match status" value="1"/>
</dbReference>
<dbReference type="GO" id="GO:0004312">
    <property type="term" value="F:fatty acid synthase activity"/>
    <property type="evidence" value="ECO:0007669"/>
    <property type="project" value="TreeGrafter"/>
</dbReference>
<evidence type="ECO:0000256" key="6">
    <source>
        <dbReference type="PROSITE-ProRule" id="PRU01363"/>
    </source>
</evidence>
<evidence type="ECO:0000256" key="3">
    <source>
        <dbReference type="ARBA" id="ARBA00022553"/>
    </source>
</evidence>
<feature type="active site" description="Proton acceptor; for dehydratase activity" evidence="6">
    <location>
        <position position="966"/>
    </location>
</feature>
<dbReference type="InterPro" id="IPR049900">
    <property type="entry name" value="PKS_mFAS_DH"/>
</dbReference>
<feature type="domain" description="Carrier" evidence="7">
    <location>
        <begin position="1731"/>
        <end position="1805"/>
    </location>
</feature>
<name>A0A450X5A3_9GAMM</name>
<dbReference type="GO" id="GO:0005737">
    <property type="term" value="C:cytoplasm"/>
    <property type="evidence" value="ECO:0007669"/>
    <property type="project" value="TreeGrafter"/>
</dbReference>
<dbReference type="InterPro" id="IPR016035">
    <property type="entry name" value="Acyl_Trfase/lysoPLipase"/>
</dbReference>
<dbReference type="InterPro" id="IPR050091">
    <property type="entry name" value="PKS_NRPS_Biosynth_Enz"/>
</dbReference>
<dbReference type="GO" id="GO:0006633">
    <property type="term" value="P:fatty acid biosynthetic process"/>
    <property type="evidence" value="ECO:0007669"/>
    <property type="project" value="TreeGrafter"/>
</dbReference>
<dbReference type="SUPFAM" id="SSF52151">
    <property type="entry name" value="FabD/lysophospholipase-like"/>
    <property type="match status" value="1"/>
</dbReference>
<dbReference type="Gene3D" id="3.30.70.3290">
    <property type="match status" value="1"/>
</dbReference>
<dbReference type="CDD" id="cd08955">
    <property type="entry name" value="KR_2_FAS_SDR_x"/>
    <property type="match status" value="1"/>
</dbReference>
<dbReference type="SMART" id="SM00826">
    <property type="entry name" value="PKS_DH"/>
    <property type="match status" value="1"/>
</dbReference>
<dbReference type="InterPro" id="IPR013968">
    <property type="entry name" value="PKS_KR"/>
</dbReference>
<dbReference type="InterPro" id="IPR016036">
    <property type="entry name" value="Malonyl_transacylase_ACP-bd"/>
</dbReference>
<dbReference type="GO" id="GO:0031177">
    <property type="term" value="F:phosphopantetheine binding"/>
    <property type="evidence" value="ECO:0007669"/>
    <property type="project" value="InterPro"/>
</dbReference>
<dbReference type="InterPro" id="IPR014031">
    <property type="entry name" value="Ketoacyl_synth_C"/>
</dbReference>
<reference evidence="10" key="1">
    <citation type="submission" date="2019-02" db="EMBL/GenBank/DDBJ databases">
        <authorList>
            <person name="Gruber-Vodicka R. H."/>
            <person name="Seah K. B. B."/>
        </authorList>
    </citation>
    <scope>NUCLEOTIDE SEQUENCE</scope>
    <source>
        <strain evidence="10">BECK_BZ197</strain>
    </source>
</reference>
<dbReference type="PROSITE" id="PS52019">
    <property type="entry name" value="PKS_MFAS_DH"/>
    <property type="match status" value="1"/>
</dbReference>
<dbReference type="SMART" id="SM00827">
    <property type="entry name" value="PKS_AT"/>
    <property type="match status" value="1"/>
</dbReference>
<dbReference type="InterPro" id="IPR036291">
    <property type="entry name" value="NAD(P)-bd_dom_sf"/>
</dbReference>
<dbReference type="SMART" id="SM00825">
    <property type="entry name" value="PKS_KS"/>
    <property type="match status" value="1"/>
</dbReference>
<dbReference type="Pfam" id="PF21089">
    <property type="entry name" value="PKS_DH_N"/>
    <property type="match status" value="1"/>
</dbReference>
<dbReference type="InterPro" id="IPR001227">
    <property type="entry name" value="Ac_transferase_dom_sf"/>
</dbReference>
<feature type="domain" description="PKS/mFAS DH" evidence="9">
    <location>
        <begin position="933"/>
        <end position="1212"/>
    </location>
</feature>
<dbReference type="InterPro" id="IPR020806">
    <property type="entry name" value="PKS_PP-bd"/>
</dbReference>
<dbReference type="InterPro" id="IPR049552">
    <property type="entry name" value="PKS_DH_N"/>
</dbReference>
<accession>A0A450X5A3</accession>
<dbReference type="Pfam" id="PF14765">
    <property type="entry name" value="PS-DH"/>
    <property type="match status" value="1"/>
</dbReference>
<dbReference type="InterPro" id="IPR014043">
    <property type="entry name" value="Acyl_transferase_dom"/>
</dbReference>
<dbReference type="SUPFAM" id="SSF51735">
    <property type="entry name" value="NAD(P)-binding Rossmann-fold domains"/>
    <property type="match status" value="2"/>
</dbReference>
<sequence>MSDFTNELEKLSPLQRAAVALEQMQSKLDAVERVRKEPIAIVGMSCRFPGASNNPDAYWQSLKNGVDAMQDVPAERWDMDTWFDPDPNAPGKAYLRNAAFLSQVDRFDPQFFGISPREAMDLDPQQRLLLELVWEGLEDAGQAPGRLVGTSVGVFIGCASATEYALATIHGHPESITAYTFTGNSASLIAGRLSYVLGTQGPTLTMDTACSSSLVATHLACQSLRAKECELAIAGGVNLILSPESMVIMSEMRALSPDGRCKTFDAAADGYGRGEGCGIVVLKRLSDAVADKDNILAVIRGSAINHDGVSSGLTVPNEMAQERVIRQALENANLTPADVGYIEAHGTGTSLGDPIEIGALDTVFAENHSSDFPLTIGSVKTNFGHLEGAAGIAGLMKIVLTLQHEEIPPHLHFSQPNPLIDWDRLPFKIPTEGRSWPRGKIARVAGVSSFGASGTNAHIVLEEAPIRDVNVRDTNVADRDRPCHLLILSARSEPALRDLVRAYTRYFQAHPETELANACFTAAVGRSHFVHRLTLVAASSEEAIEKLQTADYLFHKAPTGKPKLAFLFTGQGSEYVDMGRQLYETEPAFRKTMERCDEILRPFLDVPLIDLLYAHGSNPNAHLLKEMGYLQPTLFALEYSLSEMWKSWGVTPNVVMGHSAGEYVAACVAGVFSLEDGLKFIASRGRLMQTRCERGAMLALSVGEKQAQEIIAPFGEDVSVATINSPESVVVSGRPEAITSLQASLAEREDIDIKLLPIPLAAHSAMIEPMLPEFEKVANSITYAEPVIPVCSNVSGKIVTDEIAGPGYWLRHLRQPVRFAEGVATLHNEGFEIFLEVGPKPVLLGMARQCLPDDVDAAWLPSLREGQEDWRELLRSLGEWHIRGGFVDWDAFDRHYPRRKVQLPTYPFQRQRYWADKAAARTSQRTADGPSLHPLLHRRLEWADADNKIRFESLINFSSLPYLADHCIFDTPVVPGTAYLEIGLAAGAAISDRPFRIKDQVIDQALILSEEKTATVQVVLSPEEQGYRFQIFDLSEESYWTFHGGGHLVTGEMEASPNAVNLSELQAVCTELSVTGLYQTLYEHGFNYGPAFQAVKQVFQGKGRALSRIELPESLRYQVSDYRLHPILLDAAFHATIVAISGSSGNETYMMTAIKELQIHGHAGTGLWSLVEVIDADEQTILANVSLFDDAGLPIARVNGFTVARVKPETLRRHFQKSDDLYEIAWQARPIEMIRTATDGLPGCWLIFADGDGVERDGLGLELVRRLEEAGGTCLSVYAGETYEKKGNNIWQVDPTEPEHFEHLLTDVLGEGMPPWKGTIHLWGLNTSDTDELTVDSLEQAQVVQCGSVLHLLQAQIKRENSAKLWLVTRNAISVGASQSPLAVAQSPMWGLGKSIAWEYPNLWGGLIDNPKVVDLLAEIMAEEENQVAYRNGVRYAARVVKSDIATTGRASFQPESSYLITGGLGGLGIRFAHWMVMERGVRYLVLMGRQAPSEEAREFLKEMEETGARVLVVFADVSDSMQMVDLFQEIDAKMPPLKGIIHSAGVLDDGVLAQQNLARFKKTMAPKIAGTWNLHALTRDRDLDFFVCFSSIASLLGSTGQANHASASAFMDTFVYFRHQLGLPALSINWGAWADFGAVAEMAQQKQDRLAGFGIDAIDLERGTSRLDALLGQSKGIQVAVSPMNWSQFLQQFPIAPPFLSELVGDSSPTVSAARIKFQLEEAPKEKHEEILTDYLRNGIANVLKINPSQLNIEQPLNTMGLDSLMAIELKNRVRAELDVDIPIATLMEDIGIVDFARKINTLLGEQSAADAAPSLESTVVQSIEEEVLARLDSAQLTEEEIDALFNEHFSDT</sequence>
<dbReference type="Pfam" id="PF00109">
    <property type="entry name" value="ketoacyl-synt"/>
    <property type="match status" value="1"/>
</dbReference>
<dbReference type="InterPro" id="IPR057326">
    <property type="entry name" value="KR_dom"/>
</dbReference>
<dbReference type="Gene3D" id="3.40.47.10">
    <property type="match status" value="1"/>
</dbReference>
<dbReference type="SMART" id="SM00823">
    <property type="entry name" value="PKS_PP"/>
    <property type="match status" value="1"/>
</dbReference>
<dbReference type="PANTHER" id="PTHR43775:SF51">
    <property type="entry name" value="INACTIVE PHENOLPHTHIOCEROL SYNTHESIS POLYKETIDE SYNTHASE TYPE I PKS1-RELATED"/>
    <property type="match status" value="1"/>
</dbReference>
<dbReference type="SUPFAM" id="SSF55048">
    <property type="entry name" value="Probable ACP-binding domain of malonyl-CoA ACP transacylase"/>
    <property type="match status" value="1"/>
</dbReference>
<feature type="domain" description="Ketosynthase family 3 (KS3)" evidence="8">
    <location>
        <begin position="36"/>
        <end position="463"/>
    </location>
</feature>
<dbReference type="PROSITE" id="PS52004">
    <property type="entry name" value="KS3_2"/>
    <property type="match status" value="1"/>
</dbReference>
<dbReference type="GO" id="GO:0071770">
    <property type="term" value="P:DIM/DIP cell wall layer assembly"/>
    <property type="evidence" value="ECO:0007669"/>
    <property type="project" value="TreeGrafter"/>
</dbReference>
<dbReference type="InterPro" id="IPR042104">
    <property type="entry name" value="PKS_dehydratase_sf"/>
</dbReference>
<dbReference type="CDD" id="cd00833">
    <property type="entry name" value="PKS"/>
    <property type="match status" value="1"/>
</dbReference>
<keyword evidence="3" id="KW-0597">Phosphoprotein</keyword>
<dbReference type="Gene3D" id="3.10.129.110">
    <property type="entry name" value="Polyketide synthase dehydratase"/>
    <property type="match status" value="1"/>
</dbReference>
<feature type="region of interest" description="C-terminal hotdog fold" evidence="6">
    <location>
        <begin position="1068"/>
        <end position="1212"/>
    </location>
</feature>
<dbReference type="Pfam" id="PF02801">
    <property type="entry name" value="Ketoacyl-synt_C"/>
    <property type="match status" value="1"/>
</dbReference>
<comment type="similarity">
    <text evidence="1">Belongs to the short-chain dehydrogenases/reductases (SDR) family.</text>
</comment>
<dbReference type="InterPro" id="IPR020807">
    <property type="entry name" value="PKS_DH"/>
</dbReference>
<protein>
    <submittedName>
        <fullName evidence="10">Acyl transferase domain-containing protein</fullName>
    </submittedName>
</protein>
<dbReference type="EMBL" id="CAADFO010000008">
    <property type="protein sequence ID" value="VFK24448.1"/>
    <property type="molecule type" value="Genomic_DNA"/>
</dbReference>
<dbReference type="SUPFAM" id="SSF53901">
    <property type="entry name" value="Thiolase-like"/>
    <property type="match status" value="1"/>
</dbReference>
<evidence type="ECO:0000256" key="4">
    <source>
        <dbReference type="ARBA" id="ARBA00022679"/>
    </source>
</evidence>
<evidence type="ECO:0000313" key="10">
    <source>
        <dbReference type="EMBL" id="VFK24448.1"/>
    </source>
</evidence>
<dbReference type="SMART" id="SM00822">
    <property type="entry name" value="PKS_KR"/>
    <property type="match status" value="1"/>
</dbReference>
<dbReference type="Gene3D" id="3.40.366.10">
    <property type="entry name" value="Malonyl-Coenzyme A Acyl Carrier Protein, domain 2"/>
    <property type="match status" value="1"/>
</dbReference>
<dbReference type="InterPro" id="IPR036736">
    <property type="entry name" value="ACP-like_sf"/>
</dbReference>
<keyword evidence="2" id="KW-0596">Phosphopantetheine</keyword>
<feature type="region of interest" description="N-terminal hotdog fold" evidence="6">
    <location>
        <begin position="933"/>
        <end position="1055"/>
    </location>
</feature>
<evidence type="ECO:0000259" key="9">
    <source>
        <dbReference type="PROSITE" id="PS52019"/>
    </source>
</evidence>
<evidence type="ECO:0000259" key="8">
    <source>
        <dbReference type="PROSITE" id="PS52004"/>
    </source>
</evidence>
<dbReference type="Gene3D" id="3.40.50.720">
    <property type="entry name" value="NAD(P)-binding Rossmann-like Domain"/>
    <property type="match status" value="1"/>
</dbReference>
<dbReference type="GO" id="GO:0005886">
    <property type="term" value="C:plasma membrane"/>
    <property type="evidence" value="ECO:0007669"/>
    <property type="project" value="TreeGrafter"/>
</dbReference>
<dbReference type="Pfam" id="PF00698">
    <property type="entry name" value="Acyl_transf_1"/>
    <property type="match status" value="1"/>
</dbReference>
<comment type="function">
    <text evidence="5">Involved in production of the polyketide antibiotic thailandamide.</text>
</comment>